<comment type="caution">
    <text evidence="2">The sequence shown here is derived from an EMBL/GenBank/DDBJ whole genome shotgun (WGS) entry which is preliminary data.</text>
</comment>
<feature type="region of interest" description="Disordered" evidence="1">
    <location>
        <begin position="1"/>
        <end position="55"/>
    </location>
</feature>
<keyword evidence="3" id="KW-1185">Reference proteome</keyword>
<feature type="compositionally biased region" description="Basic and acidic residues" evidence="1">
    <location>
        <begin position="18"/>
        <end position="27"/>
    </location>
</feature>
<dbReference type="AlphaFoldDB" id="A0AAV7TEP3"/>
<dbReference type="Proteomes" id="UP001066276">
    <property type="component" value="Chromosome 3_2"/>
</dbReference>
<gene>
    <name evidence="2" type="ORF">NDU88_000330</name>
</gene>
<evidence type="ECO:0000313" key="3">
    <source>
        <dbReference type="Proteomes" id="UP001066276"/>
    </source>
</evidence>
<evidence type="ECO:0000256" key="1">
    <source>
        <dbReference type="SAM" id="MobiDB-lite"/>
    </source>
</evidence>
<evidence type="ECO:0000313" key="2">
    <source>
        <dbReference type="EMBL" id="KAJ1175039.1"/>
    </source>
</evidence>
<protein>
    <submittedName>
        <fullName evidence="2">Uncharacterized protein</fullName>
    </submittedName>
</protein>
<sequence length="82" mass="8494">MSGGWRRLCGLTWSGGSRETDTEEQRPGRGPGAAASGNAGTRRRHGVPARPGGGGHVTELFLLRAPDCHTPTIAPLALPPPT</sequence>
<organism evidence="2 3">
    <name type="scientific">Pleurodeles waltl</name>
    <name type="common">Iberian ribbed newt</name>
    <dbReference type="NCBI Taxonomy" id="8319"/>
    <lineage>
        <taxon>Eukaryota</taxon>
        <taxon>Metazoa</taxon>
        <taxon>Chordata</taxon>
        <taxon>Craniata</taxon>
        <taxon>Vertebrata</taxon>
        <taxon>Euteleostomi</taxon>
        <taxon>Amphibia</taxon>
        <taxon>Batrachia</taxon>
        <taxon>Caudata</taxon>
        <taxon>Salamandroidea</taxon>
        <taxon>Salamandridae</taxon>
        <taxon>Pleurodelinae</taxon>
        <taxon>Pleurodeles</taxon>
    </lineage>
</organism>
<reference evidence="2" key="1">
    <citation type="journal article" date="2022" name="bioRxiv">
        <title>Sequencing and chromosome-scale assembly of the giantPleurodeles waltlgenome.</title>
        <authorList>
            <person name="Brown T."/>
            <person name="Elewa A."/>
            <person name="Iarovenko S."/>
            <person name="Subramanian E."/>
            <person name="Araus A.J."/>
            <person name="Petzold A."/>
            <person name="Susuki M."/>
            <person name="Suzuki K.-i.T."/>
            <person name="Hayashi T."/>
            <person name="Toyoda A."/>
            <person name="Oliveira C."/>
            <person name="Osipova E."/>
            <person name="Leigh N.D."/>
            <person name="Simon A."/>
            <person name="Yun M.H."/>
        </authorList>
    </citation>
    <scope>NUCLEOTIDE SEQUENCE</scope>
    <source>
        <strain evidence="2">20211129_DDA</strain>
        <tissue evidence="2">Liver</tissue>
    </source>
</reference>
<dbReference type="EMBL" id="JANPWB010000006">
    <property type="protein sequence ID" value="KAJ1175039.1"/>
    <property type="molecule type" value="Genomic_DNA"/>
</dbReference>
<name>A0AAV7TEP3_PLEWA</name>
<proteinExistence type="predicted"/>
<accession>A0AAV7TEP3</accession>